<dbReference type="CDD" id="cd07185">
    <property type="entry name" value="OmpA_C-like"/>
    <property type="match status" value="1"/>
</dbReference>
<evidence type="ECO:0000256" key="5">
    <source>
        <dbReference type="ARBA" id="ARBA00022989"/>
    </source>
</evidence>
<feature type="domain" description="OmpA-like" evidence="9">
    <location>
        <begin position="105"/>
        <end position="225"/>
    </location>
</feature>
<dbReference type="PANTHER" id="PTHR30329:SF20">
    <property type="entry name" value="EXPORTED PROTEIN"/>
    <property type="match status" value="1"/>
</dbReference>
<evidence type="ECO:0000313" key="11">
    <source>
        <dbReference type="EMBL" id="STX31290.1"/>
    </source>
</evidence>
<evidence type="ECO:0000256" key="8">
    <source>
        <dbReference type="SAM" id="Phobius"/>
    </source>
</evidence>
<accession>A0A378I976</accession>
<evidence type="ECO:0000256" key="4">
    <source>
        <dbReference type="ARBA" id="ARBA00022692"/>
    </source>
</evidence>
<proteinExistence type="inferred from homology"/>
<dbReference type="InterPro" id="IPR025713">
    <property type="entry name" value="MotB-like_N_dom"/>
</dbReference>
<evidence type="ECO:0000313" key="13">
    <source>
        <dbReference type="Proteomes" id="UP000255066"/>
    </source>
</evidence>
<dbReference type="PROSITE" id="PS51123">
    <property type="entry name" value="OMPA_2"/>
    <property type="match status" value="1"/>
</dbReference>
<reference evidence="11 13" key="2">
    <citation type="submission" date="2018-06" db="EMBL/GenBank/DDBJ databases">
        <authorList>
            <consortium name="Pathogen Informatics"/>
            <person name="Doyle S."/>
        </authorList>
    </citation>
    <scope>NUCLEOTIDE SEQUENCE [LARGE SCALE GENOMIC DNA]</scope>
    <source>
        <strain evidence="11 13">NCTC12437</strain>
    </source>
</reference>
<evidence type="ECO:0000256" key="1">
    <source>
        <dbReference type="ARBA" id="ARBA00004162"/>
    </source>
</evidence>
<evidence type="ECO:0000313" key="10">
    <source>
        <dbReference type="EMBL" id="KTC68001.1"/>
    </source>
</evidence>
<dbReference type="STRING" id="28083.Lbir_2603"/>
<dbReference type="InterPro" id="IPR036737">
    <property type="entry name" value="OmpA-like_sf"/>
</dbReference>
<dbReference type="Proteomes" id="UP000255066">
    <property type="component" value="Unassembled WGS sequence"/>
</dbReference>
<dbReference type="EMBL" id="UGNW01000001">
    <property type="protein sequence ID" value="STX31290.1"/>
    <property type="molecule type" value="Genomic_DNA"/>
</dbReference>
<dbReference type="GO" id="GO:0005886">
    <property type="term" value="C:plasma membrane"/>
    <property type="evidence" value="ECO:0007669"/>
    <property type="project" value="UniProtKB-SubCell"/>
</dbReference>
<keyword evidence="12" id="KW-1185">Reference proteome</keyword>
<dbReference type="Pfam" id="PF00691">
    <property type="entry name" value="OmpA"/>
    <property type="match status" value="1"/>
</dbReference>
<dbReference type="Gene3D" id="3.30.1330.60">
    <property type="entry name" value="OmpA-like domain"/>
    <property type="match status" value="1"/>
</dbReference>
<dbReference type="RefSeq" id="WP_065232851.1">
    <property type="nucleotide sequence ID" value="NZ_CAAAHV010000027.1"/>
</dbReference>
<dbReference type="InterPro" id="IPR006665">
    <property type="entry name" value="OmpA-like"/>
</dbReference>
<feature type="transmembrane region" description="Helical" evidence="8">
    <location>
        <begin position="21"/>
        <end position="38"/>
    </location>
</feature>
<organism evidence="11 13">
    <name type="scientific">Legionella birminghamensis</name>
    <dbReference type="NCBI Taxonomy" id="28083"/>
    <lineage>
        <taxon>Bacteria</taxon>
        <taxon>Pseudomonadati</taxon>
        <taxon>Pseudomonadota</taxon>
        <taxon>Gammaproteobacteria</taxon>
        <taxon>Legionellales</taxon>
        <taxon>Legionellaceae</taxon>
        <taxon>Legionella</taxon>
    </lineage>
</organism>
<keyword evidence="5 8" id="KW-1133">Transmembrane helix</keyword>
<dbReference type="PANTHER" id="PTHR30329">
    <property type="entry name" value="STATOR ELEMENT OF FLAGELLAR MOTOR COMPLEX"/>
    <property type="match status" value="1"/>
</dbReference>
<evidence type="ECO:0000313" key="12">
    <source>
        <dbReference type="Proteomes" id="UP000054735"/>
    </source>
</evidence>
<dbReference type="Proteomes" id="UP000054735">
    <property type="component" value="Unassembled WGS sequence"/>
</dbReference>
<keyword evidence="6 7" id="KW-0472">Membrane</keyword>
<dbReference type="AlphaFoldDB" id="A0A378I976"/>
<evidence type="ECO:0000256" key="7">
    <source>
        <dbReference type="PROSITE-ProRule" id="PRU00473"/>
    </source>
</evidence>
<dbReference type="SUPFAM" id="SSF103088">
    <property type="entry name" value="OmpA-like"/>
    <property type="match status" value="1"/>
</dbReference>
<protein>
    <submittedName>
        <fullName evidence="11">Flagellar motor protein MotB</fullName>
    </submittedName>
    <submittedName>
        <fullName evidence="10">Flagellar motor protein MotD</fullName>
    </submittedName>
</protein>
<keyword evidence="3" id="KW-1003">Cell membrane</keyword>
<evidence type="ECO:0000256" key="3">
    <source>
        <dbReference type="ARBA" id="ARBA00022475"/>
    </source>
</evidence>
<evidence type="ECO:0000256" key="2">
    <source>
        <dbReference type="ARBA" id="ARBA00008914"/>
    </source>
</evidence>
<keyword evidence="11" id="KW-0282">Flagellum</keyword>
<keyword evidence="11" id="KW-0966">Cell projection</keyword>
<dbReference type="Pfam" id="PF13677">
    <property type="entry name" value="MotB_plug"/>
    <property type="match status" value="1"/>
</dbReference>
<gene>
    <name evidence="11" type="primary">motB_1</name>
    <name evidence="10" type="synonym">motB_2</name>
    <name evidence="10" type="ORF">Lbir_2603</name>
    <name evidence="11" type="ORF">NCTC12437_01061</name>
</gene>
<evidence type="ECO:0000259" key="9">
    <source>
        <dbReference type="PROSITE" id="PS51123"/>
    </source>
</evidence>
<comment type="similarity">
    <text evidence="2">Belongs to the MotB family.</text>
</comment>
<evidence type="ECO:0000256" key="6">
    <source>
        <dbReference type="ARBA" id="ARBA00023136"/>
    </source>
</evidence>
<dbReference type="EMBL" id="LNXT01000048">
    <property type="protein sequence ID" value="KTC68001.1"/>
    <property type="molecule type" value="Genomic_DNA"/>
</dbReference>
<comment type="subcellular location">
    <subcellularLocation>
        <location evidence="1">Cell membrane</location>
        <topology evidence="1">Single-pass membrane protein</topology>
    </subcellularLocation>
</comment>
<sequence length="270" mass="29999">MRGRKAKKIEKEDTHRWMVSYADFITLLFAFFVVMYAISSVNVSKYKSLADGMQSAFNQNGKQKAPMDNKKDGQLGGTLDIDAFNDLEQKLAELQDSDYSANRQNGWIELDIKAEALFDSGSAELRPLAVIKLMKVANILKKVSFPVALEGYTDNLPISTPQYPSNWELSAARAAAVARILTTYGVDPGRITVTGYGEQFPVAENNSDDGRAKNRRVNLIIAKDKTIPRLLNPAEGKNQFSVETNQKNNEPPLSLQPKTDMVIPLVKETP</sequence>
<dbReference type="InterPro" id="IPR050330">
    <property type="entry name" value="Bact_OuterMem_StrucFunc"/>
</dbReference>
<keyword evidence="11" id="KW-0969">Cilium</keyword>
<reference evidence="10 12" key="1">
    <citation type="submission" date="2015-11" db="EMBL/GenBank/DDBJ databases">
        <title>Genomic analysis of 38 Legionella species identifies large and diverse effector repertoires.</title>
        <authorList>
            <person name="Burstein D."/>
            <person name="Amaro F."/>
            <person name="Zusman T."/>
            <person name="Lifshitz Z."/>
            <person name="Cohen O."/>
            <person name="Gilbert J.A."/>
            <person name="Pupko T."/>
            <person name="Shuman H.A."/>
            <person name="Segal G."/>
        </authorList>
    </citation>
    <scope>NUCLEOTIDE SEQUENCE [LARGE SCALE GENOMIC DNA]</scope>
    <source>
        <strain evidence="10 12">CDC#1407-AL-14</strain>
    </source>
</reference>
<name>A0A378I976_9GAMM</name>
<keyword evidence="4 8" id="KW-0812">Transmembrane</keyword>